<accession>A0ABT2W5Y9</accession>
<evidence type="ECO:0000313" key="2">
    <source>
        <dbReference type="Proteomes" id="UP001208649"/>
    </source>
</evidence>
<comment type="caution">
    <text evidence="1">The sequence shown here is derived from an EMBL/GenBank/DDBJ whole genome shotgun (WGS) entry which is preliminary data.</text>
</comment>
<proteinExistence type="predicted"/>
<reference evidence="2" key="1">
    <citation type="submission" date="2023-07" db="EMBL/GenBank/DDBJ databases">
        <title>Chryseobacterium sp. strain PBS4-4 Genome sequencing and assembly.</title>
        <authorList>
            <person name="Jung Y."/>
        </authorList>
    </citation>
    <scope>NUCLEOTIDE SEQUENCE [LARGE SCALE GENOMIC DNA]</scope>
    <source>
        <strain evidence="2">PBS4-4</strain>
    </source>
</reference>
<organism evidence="1 2">
    <name type="scientific">Chryseobacterium edaphi</name>
    <dbReference type="NCBI Taxonomy" id="2976532"/>
    <lineage>
        <taxon>Bacteria</taxon>
        <taxon>Pseudomonadati</taxon>
        <taxon>Bacteroidota</taxon>
        <taxon>Flavobacteriia</taxon>
        <taxon>Flavobacteriales</taxon>
        <taxon>Weeksellaceae</taxon>
        <taxon>Chryseobacterium group</taxon>
        <taxon>Chryseobacterium</taxon>
    </lineage>
</organism>
<evidence type="ECO:0000313" key="1">
    <source>
        <dbReference type="EMBL" id="MCU7616682.1"/>
    </source>
</evidence>
<dbReference type="EMBL" id="JAOTEM010000001">
    <property type="protein sequence ID" value="MCU7616682.1"/>
    <property type="molecule type" value="Genomic_DNA"/>
</dbReference>
<dbReference type="Proteomes" id="UP001208649">
    <property type="component" value="Unassembled WGS sequence"/>
</dbReference>
<dbReference type="RefSeq" id="WP_263002115.1">
    <property type="nucleotide sequence ID" value="NZ_JAOTEM010000001.1"/>
</dbReference>
<name>A0ABT2W5Y9_9FLAO</name>
<protein>
    <submittedName>
        <fullName evidence="1">Uncharacterized protein</fullName>
    </submittedName>
</protein>
<gene>
    <name evidence="1" type="ORF">NZ698_05690</name>
</gene>
<sequence>MSLNFFDNSCQEIPINKKLFGIRDDIDGIKAYIDENNPDDWAATVKNEKGNNGEGYNILFTAIDKCVLNDVEYPNRGRCEGMLTTEKHLFLLELKDRAKLHSGDMLIQLESTINFLNEFHPNELSNYKHKKVFGCNKKKKGIFYEIDNELQKKFFDKYKFRIDIQTDIVLV</sequence>
<keyword evidence="2" id="KW-1185">Reference proteome</keyword>